<evidence type="ECO:0000313" key="4">
    <source>
        <dbReference type="Proteomes" id="UP001362999"/>
    </source>
</evidence>
<feature type="transmembrane region" description="Helical" evidence="1">
    <location>
        <begin position="164"/>
        <end position="185"/>
    </location>
</feature>
<proteinExistence type="predicted"/>
<dbReference type="PANTHER" id="PTHR40465:SF1">
    <property type="entry name" value="DUF6534 DOMAIN-CONTAINING PROTEIN"/>
    <property type="match status" value="1"/>
</dbReference>
<dbReference type="Proteomes" id="UP001362999">
    <property type="component" value="Unassembled WGS sequence"/>
</dbReference>
<dbReference type="PANTHER" id="PTHR40465">
    <property type="entry name" value="CHROMOSOME 1, WHOLE GENOME SHOTGUN SEQUENCE"/>
    <property type="match status" value="1"/>
</dbReference>
<feature type="transmembrane region" description="Helical" evidence="1">
    <location>
        <begin position="120"/>
        <end position="144"/>
    </location>
</feature>
<feature type="transmembrane region" description="Helical" evidence="1">
    <location>
        <begin position="12"/>
        <end position="35"/>
    </location>
</feature>
<sequence>MPSSPATPLSLPTLIGFSLKFFFFGILFVQFYIYHIHFPKDPWIFKCIVYFLFSAILVEVCLGAADVHALFAISFTDMRSFRQQTYMKIIGPILSSVCSVIVHFFFCYRIYRIRRSAWPLCIVIAFLAIVGLGGGIGDSAAGIIARSAFSRDSFHNRLHTATVFAWLGAGAATDVLIAVIMTVLLSQTELSHSTRNTSKKIIVLIVETNTLSATCALLFLFFYKFIPNTLYCVIPGFSLSGIYANTLLITLNNRAVMRRAAVDEESSSMSGLQNASTLASRRTGGTV</sequence>
<dbReference type="EMBL" id="JAWWNJ010000006">
    <property type="protein sequence ID" value="KAK7054131.1"/>
    <property type="molecule type" value="Genomic_DNA"/>
</dbReference>
<keyword evidence="1" id="KW-0812">Transmembrane</keyword>
<evidence type="ECO:0000256" key="1">
    <source>
        <dbReference type="SAM" id="Phobius"/>
    </source>
</evidence>
<name>A0AAW0DTC3_9AGAR</name>
<feature type="transmembrane region" description="Helical" evidence="1">
    <location>
        <begin position="228"/>
        <end position="249"/>
    </location>
</feature>
<gene>
    <name evidence="3" type="ORF">R3P38DRAFT_2854994</name>
</gene>
<feature type="transmembrane region" description="Helical" evidence="1">
    <location>
        <begin position="201"/>
        <end position="222"/>
    </location>
</feature>
<keyword evidence="4" id="KW-1185">Reference proteome</keyword>
<dbReference type="AlphaFoldDB" id="A0AAW0DTC3"/>
<protein>
    <recommendedName>
        <fullName evidence="2">DUF6534 domain-containing protein</fullName>
    </recommendedName>
</protein>
<feature type="transmembrane region" description="Helical" evidence="1">
    <location>
        <begin position="47"/>
        <end position="73"/>
    </location>
</feature>
<feature type="transmembrane region" description="Helical" evidence="1">
    <location>
        <begin position="85"/>
        <end position="108"/>
    </location>
</feature>
<organism evidence="3 4">
    <name type="scientific">Favolaschia claudopus</name>
    <dbReference type="NCBI Taxonomy" id="2862362"/>
    <lineage>
        <taxon>Eukaryota</taxon>
        <taxon>Fungi</taxon>
        <taxon>Dikarya</taxon>
        <taxon>Basidiomycota</taxon>
        <taxon>Agaricomycotina</taxon>
        <taxon>Agaricomycetes</taxon>
        <taxon>Agaricomycetidae</taxon>
        <taxon>Agaricales</taxon>
        <taxon>Marasmiineae</taxon>
        <taxon>Mycenaceae</taxon>
        <taxon>Favolaschia</taxon>
    </lineage>
</organism>
<feature type="domain" description="DUF6534" evidence="2">
    <location>
        <begin position="171"/>
        <end position="255"/>
    </location>
</feature>
<evidence type="ECO:0000259" key="2">
    <source>
        <dbReference type="Pfam" id="PF20152"/>
    </source>
</evidence>
<keyword evidence="1" id="KW-1133">Transmembrane helix</keyword>
<evidence type="ECO:0000313" key="3">
    <source>
        <dbReference type="EMBL" id="KAK7054131.1"/>
    </source>
</evidence>
<dbReference type="Pfam" id="PF20152">
    <property type="entry name" value="DUF6534"/>
    <property type="match status" value="1"/>
</dbReference>
<keyword evidence="1" id="KW-0472">Membrane</keyword>
<reference evidence="3 4" key="1">
    <citation type="journal article" date="2024" name="J Genomics">
        <title>Draft genome sequencing and assembly of Favolaschia claudopus CIRM-BRFM 2984 isolated from oak limbs.</title>
        <authorList>
            <person name="Navarro D."/>
            <person name="Drula E."/>
            <person name="Chaduli D."/>
            <person name="Cazenave R."/>
            <person name="Ahrendt S."/>
            <person name="Wang J."/>
            <person name="Lipzen A."/>
            <person name="Daum C."/>
            <person name="Barry K."/>
            <person name="Grigoriev I.V."/>
            <person name="Favel A."/>
            <person name="Rosso M.N."/>
            <person name="Martin F."/>
        </authorList>
    </citation>
    <scope>NUCLEOTIDE SEQUENCE [LARGE SCALE GENOMIC DNA]</scope>
    <source>
        <strain evidence="3 4">CIRM-BRFM 2984</strain>
    </source>
</reference>
<dbReference type="InterPro" id="IPR045339">
    <property type="entry name" value="DUF6534"/>
</dbReference>
<comment type="caution">
    <text evidence="3">The sequence shown here is derived from an EMBL/GenBank/DDBJ whole genome shotgun (WGS) entry which is preliminary data.</text>
</comment>
<accession>A0AAW0DTC3</accession>